<feature type="signal peptide" evidence="16">
    <location>
        <begin position="1"/>
        <end position="27"/>
    </location>
</feature>
<dbReference type="CDD" id="cd00063">
    <property type="entry name" value="FN3"/>
    <property type="match status" value="1"/>
</dbReference>
<dbReference type="Pfam" id="PF00194">
    <property type="entry name" value="Carb_anhydrase"/>
    <property type="match status" value="1"/>
</dbReference>
<feature type="domain" description="Tyrosine-protein phosphatase" evidence="17">
    <location>
        <begin position="1396"/>
        <end position="1672"/>
    </location>
</feature>
<dbReference type="FunFam" id="3.90.190.10:FF:000016">
    <property type="entry name" value="receptor-type tyrosine-protein phosphatase gamma isoform X1"/>
    <property type="match status" value="1"/>
</dbReference>
<comment type="similarity">
    <text evidence="2">Belongs to the protein-tyrosine phosphatase family. Receptor class 5 subfamily.</text>
</comment>
<evidence type="ECO:0000313" key="22">
    <source>
        <dbReference type="RefSeq" id="XP_026058639.1"/>
    </source>
</evidence>
<keyword evidence="7" id="KW-0378">Hydrolase</keyword>
<feature type="domain" description="Tyrosine-protein phosphatase" evidence="17">
    <location>
        <begin position="1703"/>
        <end position="1964"/>
    </location>
</feature>
<dbReference type="SMART" id="SM00404">
    <property type="entry name" value="PTPc_motif"/>
    <property type="match status" value="2"/>
</dbReference>
<gene>
    <name evidence="22" type="primary">LOC113043449</name>
</gene>
<evidence type="ECO:0000256" key="4">
    <source>
        <dbReference type="ARBA" id="ARBA00022692"/>
    </source>
</evidence>
<dbReference type="PROSITE" id="PS50853">
    <property type="entry name" value="FN3"/>
    <property type="match status" value="1"/>
</dbReference>
<sequence>MEALATRCALFLAQIALFSNTADLSEAYGFRSQKKLSENIDWSYAGTLNQNNWAKKYPSCNNAKQSPINIEESLAQVKIQYQKLRLEGWAEKTLESTIVKNDGKTVAIDVGGDFFVSGGGLRSKFKVGRITFHWGLCNASSDGSEHGLNGEKFPLEMQIYCYDADVFSGLDEALSAGGKITALAVLFKISTEDNENYMAIADAVNSVSRYGKSGPISPFTLQGLLPNSIEKYFIYNGSLTTPPCSETVEWIVFKNTVTISDVQLEMFCEVMTMQQSGYVMLMDYLQNNYREQQEQFMGQVFSSYTGVEEVHTPICSSEPENVQANPHNHTSMIVIWERPRAVYDSSIERYSVTYRPAQGDDESALEYLTDGDQDVGAIIQGLVANTSYKVQVVAVCTNGLYGRVSDQLTVDMPLDDPETDNDSDSFEYDEEEDYHINPFLIRPGTNQLLYPFQTTSTGPRFTTTQRPVHPVFKTTPRTNERRLPVEDSQKTHDHYIPAVYTDKPTVKYTDQPTVHASITTSFVVDVHTTRPDGSSIVAGVASESGQSNAFTESPTSITPETNIIPETSGTSETIFTPKIGRTLETSVTLETSRNLETSVTPETSRTIETSVTPETSRTIETSVTPETSVTLEPSITHKTSRIIEASVTLEASITPKTSRTLETRVTPETSRTLETRVTPETSRTLETSVTLETRVTPETSRTLETSVTPETSRTLGTSVTLETSVTPETSRTLETSVTLEASITLKTSSTFETFVISPSLDISKVEEVTQPVTDSHSYGEISVTVAPLPEIPVESTSFAFPPEVPLWPTTASLPFPTTATFSTVLSQTTQPVFNGESAFSVSDTLSYVHASPVSSYSLSSVLSEPIPDWDIPYTVSLLVYGGAQSITPSPSYPTLLLTGSVSYLDMEPVSSGDCNDDDGDDDILSGSISGDPQCRSTLPLQTLPEVTASVISMQPSSEHDLFESLSIVSTLSTLAHLQPSVPVSNDYSLKTTTLDSDSSLSGSVKDSRLLTEWVDSSLVALTFSQDSGASTEISLHASSNFLLPSSTSGLSPRSGLLADPASPVEHHSFLSTSSAGILLCRDADLVLRTEALLSSLPISTMPSSDLSISVSATVSSDAQKITGQSQGASVPIRSSTIVPTSTPEFIFIPTPVVPPTVAVSSAPESSSMPTHSADGQLENSASGWALDLDWGQSSASGDESIVPYITTATPTEVPPDETDDGNEEHSSSFYFEGENGTDSESTEFRVTLHPSPSWTLRGSGEEESGSGENLTDNETSSDFSIPERTERDSEEEPVEDASNSSHESRVGLASSKERQKKAVIPLAVVSTLTFLGLIVLIGIFIYWRKCFQTAHFYIEDSTSPRVISSSPLLSPTGEHEPQSVKQFVKHVAELHNTNSFSREFEILKEYFEEVQTCTVDLGTTTDRSSHPDNKSKNRYVNILAYDHSRVRLAPLNDKDGRSGGDYINANYVDGFNKQKAYIAAQGPLKSSTEDFWRMVWEQNVGVIVMITNLLEKGRRKCDQYWPLENQEGYGCFLVTVKSTNVLAYYTQRTFTVRNTSIKKGSQRGHSNERMVIHYHYTQWPDMGVPEYVLPVLSFVYKSSRSQTEHMGPMIVHCSAGVGRTGTYIVLDSMLKQIKAQGTVNIMGFLKHIRTQRNYLIQTEEQYIFTHDALVEAILSQETEVPSSHIHQYVNNLLTPGASCKTRLEKQFKLVCQPNAKQNDYSSALNDCNRTKNRSCSLIPVEKSRVCLSTSAGETSDYINASYVMGYQHSKEFIITQNPLPSTVKDLWRMVWDHNAQIIVSLPDTSSTTEDSEPIIFWPARDQPISYETFSVSLKGEGHMCLSSEDLLIVQEYILEATQDDFVLEVKHYRAPHWPNPDSPISNVFELINIIQKESCSKDGPMVVHDECGGVTAGTFCALFTLLQQLEAERALNVYMVAKMINLMRPGVFTDMDQYQFLYKAILSLVSTQEDERALQSSDNNGTVPGGVSSAAESLESLV</sequence>
<feature type="compositionally biased region" description="Acidic residues" evidence="14">
    <location>
        <begin position="914"/>
        <end position="923"/>
    </location>
</feature>
<keyword evidence="10 15" id="KW-0472">Membrane</keyword>
<evidence type="ECO:0000256" key="11">
    <source>
        <dbReference type="ARBA" id="ARBA00023157"/>
    </source>
</evidence>
<feature type="domain" description="Tyrosine specific protein phosphatases" evidence="18">
    <location>
        <begin position="1586"/>
        <end position="1663"/>
    </location>
</feature>
<comment type="catalytic activity">
    <reaction evidence="13">
        <text>O-phospho-L-tyrosyl-[protein] + H2O = L-tyrosyl-[protein] + phosphate</text>
        <dbReference type="Rhea" id="RHEA:10684"/>
        <dbReference type="Rhea" id="RHEA-COMP:10136"/>
        <dbReference type="Rhea" id="RHEA-COMP:20101"/>
        <dbReference type="ChEBI" id="CHEBI:15377"/>
        <dbReference type="ChEBI" id="CHEBI:43474"/>
        <dbReference type="ChEBI" id="CHEBI:46858"/>
        <dbReference type="ChEBI" id="CHEBI:61978"/>
        <dbReference type="EC" id="3.1.3.48"/>
    </reaction>
</comment>
<evidence type="ECO:0000259" key="19">
    <source>
        <dbReference type="PROSITE" id="PS50853"/>
    </source>
</evidence>
<evidence type="ECO:0000256" key="6">
    <source>
        <dbReference type="ARBA" id="ARBA00022737"/>
    </source>
</evidence>
<dbReference type="GO" id="GO:0004725">
    <property type="term" value="F:protein tyrosine phosphatase activity"/>
    <property type="evidence" value="ECO:0007669"/>
    <property type="project" value="UniProtKB-EC"/>
</dbReference>
<dbReference type="PROSITE" id="PS51144">
    <property type="entry name" value="ALPHA_CA_2"/>
    <property type="match status" value="1"/>
</dbReference>
<dbReference type="InterPro" id="IPR016130">
    <property type="entry name" value="Tyr_Pase_AS"/>
</dbReference>
<dbReference type="RefSeq" id="XP_026058639.1">
    <property type="nucleotide sequence ID" value="XM_026202854.1"/>
</dbReference>
<keyword evidence="21" id="KW-1185">Reference proteome</keyword>
<dbReference type="InterPro" id="IPR013783">
    <property type="entry name" value="Ig-like_fold"/>
</dbReference>
<dbReference type="SUPFAM" id="SSF51069">
    <property type="entry name" value="Carbonic anhydrase"/>
    <property type="match status" value="1"/>
</dbReference>
<feature type="domain" description="Tyrosine specific protein phosphatases" evidence="18">
    <location>
        <begin position="1881"/>
        <end position="1955"/>
    </location>
</feature>
<dbReference type="InterPro" id="IPR000242">
    <property type="entry name" value="PTP_cat"/>
</dbReference>
<keyword evidence="22" id="KW-0675">Receptor</keyword>
<evidence type="ECO:0000256" key="12">
    <source>
        <dbReference type="ARBA" id="ARBA00023180"/>
    </source>
</evidence>
<dbReference type="FunFam" id="3.90.190.10:FF:000013">
    <property type="entry name" value="receptor-type tyrosine-protein phosphatase zeta isoform X1"/>
    <property type="match status" value="1"/>
</dbReference>
<reference evidence="22" key="1">
    <citation type="submission" date="2025-08" db="UniProtKB">
        <authorList>
            <consortium name="RefSeq"/>
        </authorList>
    </citation>
    <scope>IDENTIFICATION</scope>
    <source>
        <strain evidence="22">Wakin</strain>
        <tissue evidence="22">Muscle</tissue>
    </source>
</reference>
<dbReference type="Pfam" id="PF00041">
    <property type="entry name" value="fn3"/>
    <property type="match status" value="1"/>
</dbReference>
<comment type="subcellular location">
    <subcellularLocation>
        <location evidence="1">Membrane</location>
        <topology evidence="1">Single-pass type I membrane protein</topology>
    </subcellularLocation>
</comment>
<feature type="region of interest" description="Disordered" evidence="14">
    <location>
        <begin position="1208"/>
        <end position="1310"/>
    </location>
</feature>
<dbReference type="Proteomes" id="UP000515129">
    <property type="component" value="Chromosome 25"/>
</dbReference>
<dbReference type="PROSITE" id="PS00383">
    <property type="entry name" value="TYR_PHOSPHATASE_1"/>
    <property type="match status" value="1"/>
</dbReference>
<dbReference type="FunFam" id="2.60.40.10:FF:000313">
    <property type="entry name" value="Receptor-type tyrosine-protein phosphatase zeta"/>
    <property type="match status" value="1"/>
</dbReference>
<evidence type="ECO:0000256" key="8">
    <source>
        <dbReference type="ARBA" id="ARBA00022912"/>
    </source>
</evidence>
<keyword evidence="6" id="KW-0677">Repeat</keyword>
<dbReference type="OrthoDB" id="429145at2759"/>
<evidence type="ECO:0000259" key="20">
    <source>
        <dbReference type="PROSITE" id="PS51144"/>
    </source>
</evidence>
<dbReference type="Gene3D" id="2.60.40.10">
    <property type="entry name" value="Immunoglobulins"/>
    <property type="match status" value="1"/>
</dbReference>
<feature type="compositionally biased region" description="Low complexity" evidence="14">
    <location>
        <begin position="1158"/>
        <end position="1167"/>
    </location>
</feature>
<dbReference type="PRINTS" id="PR00700">
    <property type="entry name" value="PRTYPHPHTASE"/>
</dbReference>
<evidence type="ECO:0000256" key="14">
    <source>
        <dbReference type="SAM" id="MobiDB-lite"/>
    </source>
</evidence>
<keyword evidence="4 15" id="KW-0812">Transmembrane</keyword>
<evidence type="ECO:0000256" key="9">
    <source>
        <dbReference type="ARBA" id="ARBA00022989"/>
    </source>
</evidence>
<dbReference type="PANTHER" id="PTHR19134:SF461">
    <property type="entry name" value="RECEPTOR-TYPE TYROSINE-PROTEIN PHOSPHATASE ZETA"/>
    <property type="match status" value="1"/>
</dbReference>
<dbReference type="SUPFAM" id="SSF52799">
    <property type="entry name" value="(Phosphotyrosine protein) phosphatases II"/>
    <property type="match status" value="2"/>
</dbReference>
<dbReference type="EC" id="3.1.3.48" evidence="3"/>
<dbReference type="Gene3D" id="3.10.200.10">
    <property type="entry name" value="Alpha carbonic anhydrase"/>
    <property type="match status" value="1"/>
</dbReference>
<organism evidence="21 22">
    <name type="scientific">Carassius auratus</name>
    <name type="common">Goldfish</name>
    <dbReference type="NCBI Taxonomy" id="7957"/>
    <lineage>
        <taxon>Eukaryota</taxon>
        <taxon>Metazoa</taxon>
        <taxon>Chordata</taxon>
        <taxon>Craniata</taxon>
        <taxon>Vertebrata</taxon>
        <taxon>Euteleostomi</taxon>
        <taxon>Actinopterygii</taxon>
        <taxon>Neopterygii</taxon>
        <taxon>Teleostei</taxon>
        <taxon>Ostariophysi</taxon>
        <taxon>Cypriniformes</taxon>
        <taxon>Cyprinidae</taxon>
        <taxon>Cyprininae</taxon>
        <taxon>Carassius</taxon>
    </lineage>
</organism>
<dbReference type="PROSITE" id="PS50056">
    <property type="entry name" value="TYR_PHOSPHATASE_2"/>
    <property type="match status" value="2"/>
</dbReference>
<evidence type="ECO:0000256" key="7">
    <source>
        <dbReference type="ARBA" id="ARBA00022801"/>
    </source>
</evidence>
<feature type="domain" description="Alpha-carbonic anhydrase" evidence="20">
    <location>
        <begin position="40"/>
        <end position="304"/>
    </location>
</feature>
<dbReference type="InterPro" id="IPR003595">
    <property type="entry name" value="Tyr_Pase_cat"/>
</dbReference>
<evidence type="ECO:0000256" key="2">
    <source>
        <dbReference type="ARBA" id="ARBA00006246"/>
    </source>
</evidence>
<dbReference type="CDD" id="cd03122">
    <property type="entry name" value="alpha_CARP_receptor_like"/>
    <property type="match status" value="1"/>
</dbReference>
<evidence type="ECO:0000259" key="17">
    <source>
        <dbReference type="PROSITE" id="PS50055"/>
    </source>
</evidence>
<dbReference type="SMART" id="SM01057">
    <property type="entry name" value="Carb_anhydrase"/>
    <property type="match status" value="1"/>
</dbReference>
<evidence type="ECO:0000313" key="21">
    <source>
        <dbReference type="Proteomes" id="UP000515129"/>
    </source>
</evidence>
<dbReference type="Pfam" id="PF00102">
    <property type="entry name" value="Y_phosphatase"/>
    <property type="match status" value="2"/>
</dbReference>
<keyword evidence="9 15" id="KW-1133">Transmembrane helix</keyword>
<dbReference type="PANTHER" id="PTHR19134">
    <property type="entry name" value="RECEPTOR-TYPE TYROSINE-PROTEIN PHOSPHATASE"/>
    <property type="match status" value="1"/>
</dbReference>
<evidence type="ECO:0000256" key="16">
    <source>
        <dbReference type="SAM" id="SignalP"/>
    </source>
</evidence>
<keyword evidence="8" id="KW-0904">Protein phosphatase</keyword>
<evidence type="ECO:0000256" key="15">
    <source>
        <dbReference type="SAM" id="Phobius"/>
    </source>
</evidence>
<dbReference type="InterPro" id="IPR036398">
    <property type="entry name" value="CA_dom_sf"/>
</dbReference>
<evidence type="ECO:0000256" key="5">
    <source>
        <dbReference type="ARBA" id="ARBA00022729"/>
    </source>
</evidence>
<feature type="compositionally biased region" description="Polar residues" evidence="14">
    <location>
        <begin position="1269"/>
        <end position="1279"/>
    </location>
</feature>
<dbReference type="GO" id="GO:0005886">
    <property type="term" value="C:plasma membrane"/>
    <property type="evidence" value="ECO:0007669"/>
    <property type="project" value="UniProtKB-ARBA"/>
</dbReference>
<dbReference type="InterPro" id="IPR029021">
    <property type="entry name" value="Prot-tyrosine_phosphatase-like"/>
</dbReference>
<feature type="region of interest" description="Disordered" evidence="14">
    <location>
        <begin position="908"/>
        <end position="928"/>
    </location>
</feature>
<feature type="region of interest" description="Disordered" evidence="14">
    <location>
        <begin position="1973"/>
        <end position="1998"/>
    </location>
</feature>
<feature type="transmembrane region" description="Helical" evidence="15">
    <location>
        <begin position="1318"/>
        <end position="1343"/>
    </location>
</feature>
<dbReference type="InterPro" id="IPR000387">
    <property type="entry name" value="Tyr_Pase_dom"/>
</dbReference>
<name>A0A6P6JG60_CARAU</name>
<feature type="region of interest" description="Disordered" evidence="14">
    <location>
        <begin position="541"/>
        <end position="570"/>
    </location>
</feature>
<keyword evidence="12" id="KW-0325">Glycoprotein</keyword>
<dbReference type="PROSITE" id="PS50055">
    <property type="entry name" value="TYR_PHOSPHATASE_PTP"/>
    <property type="match status" value="2"/>
</dbReference>
<dbReference type="SMART" id="SM00194">
    <property type="entry name" value="PTPc"/>
    <property type="match status" value="2"/>
</dbReference>
<proteinExistence type="inferred from homology"/>
<feature type="compositionally biased region" description="Polar residues" evidence="14">
    <location>
        <begin position="543"/>
        <end position="570"/>
    </location>
</feature>
<feature type="domain" description="Fibronectin type-III" evidence="19">
    <location>
        <begin position="318"/>
        <end position="415"/>
    </location>
</feature>
<keyword evidence="5 16" id="KW-0732">Signal</keyword>
<evidence type="ECO:0000256" key="3">
    <source>
        <dbReference type="ARBA" id="ARBA00013064"/>
    </source>
</evidence>
<feature type="chain" id="PRO_5028454909" description="protein-tyrosine-phosphatase" evidence="16">
    <location>
        <begin position="28"/>
        <end position="1998"/>
    </location>
</feature>
<keyword evidence="11" id="KW-1015">Disulfide bond</keyword>
<evidence type="ECO:0000256" key="1">
    <source>
        <dbReference type="ARBA" id="ARBA00004479"/>
    </source>
</evidence>
<evidence type="ECO:0000256" key="10">
    <source>
        <dbReference type="ARBA" id="ARBA00023136"/>
    </source>
</evidence>
<dbReference type="SUPFAM" id="SSF49265">
    <property type="entry name" value="Fibronectin type III"/>
    <property type="match status" value="1"/>
</dbReference>
<dbReference type="SMART" id="SM00060">
    <property type="entry name" value="FN3"/>
    <property type="match status" value="1"/>
</dbReference>
<dbReference type="InterPro" id="IPR041887">
    <property type="entry name" value="Alpha_CARP_receptor-type"/>
</dbReference>
<dbReference type="InterPro" id="IPR050348">
    <property type="entry name" value="Protein-Tyr_Phosphatase"/>
</dbReference>
<dbReference type="Gene3D" id="3.90.190.10">
    <property type="entry name" value="Protein tyrosine phosphatase superfamily"/>
    <property type="match status" value="2"/>
</dbReference>
<feature type="region of interest" description="Disordered" evidence="14">
    <location>
        <begin position="1158"/>
        <end position="1177"/>
    </location>
</feature>
<protein>
    <recommendedName>
        <fullName evidence="3">protein-tyrosine-phosphatase</fullName>
        <ecNumber evidence="3">3.1.3.48</ecNumber>
    </recommendedName>
</protein>
<dbReference type="InterPro" id="IPR001148">
    <property type="entry name" value="CA_dom"/>
</dbReference>
<dbReference type="InterPro" id="IPR003961">
    <property type="entry name" value="FN3_dom"/>
</dbReference>
<accession>A0A6P6JG60</accession>
<dbReference type="KEGG" id="caua:113043449"/>
<dbReference type="GeneID" id="113043449"/>
<evidence type="ECO:0000256" key="13">
    <source>
        <dbReference type="ARBA" id="ARBA00051722"/>
    </source>
</evidence>
<evidence type="ECO:0000259" key="18">
    <source>
        <dbReference type="PROSITE" id="PS50056"/>
    </source>
</evidence>
<dbReference type="InterPro" id="IPR036116">
    <property type="entry name" value="FN3_sf"/>
</dbReference>